<keyword evidence="3" id="KW-1185">Reference proteome</keyword>
<organism evidence="2 3">
    <name type="scientific">Vogesella fluminis</name>
    <dbReference type="NCBI Taxonomy" id="1069161"/>
    <lineage>
        <taxon>Bacteria</taxon>
        <taxon>Pseudomonadati</taxon>
        <taxon>Pseudomonadota</taxon>
        <taxon>Betaproteobacteria</taxon>
        <taxon>Neisseriales</taxon>
        <taxon>Chromobacteriaceae</taxon>
        <taxon>Vogesella</taxon>
    </lineage>
</organism>
<evidence type="ECO:0000313" key="2">
    <source>
        <dbReference type="EMBL" id="GHD70991.1"/>
    </source>
</evidence>
<dbReference type="EMBL" id="BMYP01000002">
    <property type="protein sequence ID" value="GHD70991.1"/>
    <property type="molecule type" value="Genomic_DNA"/>
</dbReference>
<dbReference type="PANTHER" id="PTHR41795">
    <property type="entry name" value="EXOPOLYSACCHARIDE SYNTHESIS PROTEIN"/>
    <property type="match status" value="1"/>
</dbReference>
<proteinExistence type="predicted"/>
<dbReference type="InterPro" id="IPR010331">
    <property type="entry name" value="ExoD"/>
</dbReference>
<dbReference type="PANTHER" id="PTHR41795:SF1">
    <property type="entry name" value="EXOPOLYSACCHARIDE SYNTHESIS PROTEIN"/>
    <property type="match status" value="1"/>
</dbReference>
<name>A0ABQ3H584_9NEIS</name>
<feature type="transmembrane region" description="Helical" evidence="1">
    <location>
        <begin position="134"/>
        <end position="151"/>
    </location>
</feature>
<keyword evidence="1" id="KW-0472">Membrane</keyword>
<feature type="transmembrane region" description="Helical" evidence="1">
    <location>
        <begin position="70"/>
        <end position="89"/>
    </location>
</feature>
<evidence type="ECO:0000313" key="3">
    <source>
        <dbReference type="Proteomes" id="UP000662678"/>
    </source>
</evidence>
<accession>A0ABQ3H584</accession>
<protein>
    <recommendedName>
        <fullName evidence="4">Exopolysaccharide biosynthesis protein</fullName>
    </recommendedName>
</protein>
<dbReference type="Pfam" id="PF06055">
    <property type="entry name" value="ExoD"/>
    <property type="match status" value="1"/>
</dbReference>
<comment type="caution">
    <text evidence="2">The sequence shown here is derived from an EMBL/GenBank/DDBJ whole genome shotgun (WGS) entry which is preliminary data.</text>
</comment>
<keyword evidence="1" id="KW-0812">Transmembrane</keyword>
<evidence type="ECO:0000256" key="1">
    <source>
        <dbReference type="SAM" id="Phobius"/>
    </source>
</evidence>
<feature type="transmembrane region" description="Helical" evidence="1">
    <location>
        <begin position="181"/>
        <end position="202"/>
    </location>
</feature>
<gene>
    <name evidence="2" type="ORF">GCM10011419_02060</name>
</gene>
<keyword evidence="1" id="KW-1133">Transmembrane helix</keyword>
<sequence>MLVAFIPWTAMLPHHSRPARTRRARALPPPLSHATLGEAVGRHPRQQLRWLGLLALPLLLPLTVPGMATSVGALCLLLAGGLLLARPVALPAWLAQRRLPPALGERLQGLLARLNQHLLARSRPRLLRLSSPRYRYLNGGMLALAGLSMMVPVPVISFDNMVPAAAVALLAWGLRLRDGALLLAGYVATVLAWVYVALLWWAGAEILAWGYRLLRGGWTG</sequence>
<reference evidence="3" key="1">
    <citation type="journal article" date="2019" name="Int. J. Syst. Evol. Microbiol.">
        <title>The Global Catalogue of Microorganisms (GCM) 10K type strain sequencing project: providing services to taxonomists for standard genome sequencing and annotation.</title>
        <authorList>
            <consortium name="The Broad Institute Genomics Platform"/>
            <consortium name="The Broad Institute Genome Sequencing Center for Infectious Disease"/>
            <person name="Wu L."/>
            <person name="Ma J."/>
        </authorList>
    </citation>
    <scope>NUCLEOTIDE SEQUENCE [LARGE SCALE GENOMIC DNA]</scope>
    <source>
        <strain evidence="3">KCTC 23713</strain>
    </source>
</reference>
<dbReference type="Proteomes" id="UP000662678">
    <property type="component" value="Unassembled WGS sequence"/>
</dbReference>
<evidence type="ECO:0008006" key="4">
    <source>
        <dbReference type="Google" id="ProtNLM"/>
    </source>
</evidence>